<dbReference type="OrthoDB" id="10191050at2759"/>
<name>A0A3M7R329_BRAPC</name>
<dbReference type="Proteomes" id="UP000276133">
    <property type="component" value="Unassembled WGS sequence"/>
</dbReference>
<sequence>MKLLLNWNQNKIGISSSWLEELIETESDGFQEALFQIDPKNFTLNKIENVPEVTTGSFCLDYASIEDNRCQILTGISKENFFMQI</sequence>
<organism evidence="1 2">
    <name type="scientific">Brachionus plicatilis</name>
    <name type="common">Marine rotifer</name>
    <name type="synonym">Brachionus muelleri</name>
    <dbReference type="NCBI Taxonomy" id="10195"/>
    <lineage>
        <taxon>Eukaryota</taxon>
        <taxon>Metazoa</taxon>
        <taxon>Spiralia</taxon>
        <taxon>Gnathifera</taxon>
        <taxon>Rotifera</taxon>
        <taxon>Eurotatoria</taxon>
        <taxon>Monogononta</taxon>
        <taxon>Pseudotrocha</taxon>
        <taxon>Ploima</taxon>
        <taxon>Brachionidae</taxon>
        <taxon>Brachionus</taxon>
    </lineage>
</organism>
<proteinExistence type="predicted"/>
<comment type="caution">
    <text evidence="1">The sequence shown here is derived from an EMBL/GenBank/DDBJ whole genome shotgun (WGS) entry which is preliminary data.</text>
</comment>
<gene>
    <name evidence="1" type="ORF">BpHYR1_034726</name>
</gene>
<reference evidence="1 2" key="1">
    <citation type="journal article" date="2018" name="Sci. Rep.">
        <title>Genomic signatures of local adaptation to the degree of environmental predictability in rotifers.</title>
        <authorList>
            <person name="Franch-Gras L."/>
            <person name="Hahn C."/>
            <person name="Garcia-Roger E.M."/>
            <person name="Carmona M.J."/>
            <person name="Serra M."/>
            <person name="Gomez A."/>
        </authorList>
    </citation>
    <scope>NUCLEOTIDE SEQUENCE [LARGE SCALE GENOMIC DNA]</scope>
    <source>
        <strain evidence="1">HYR1</strain>
    </source>
</reference>
<dbReference type="EMBL" id="REGN01004325">
    <property type="protein sequence ID" value="RNA18010.1"/>
    <property type="molecule type" value="Genomic_DNA"/>
</dbReference>
<keyword evidence="2" id="KW-1185">Reference proteome</keyword>
<dbReference type="AlphaFoldDB" id="A0A3M7R329"/>
<evidence type="ECO:0000313" key="1">
    <source>
        <dbReference type="EMBL" id="RNA18010.1"/>
    </source>
</evidence>
<accession>A0A3M7R329</accession>
<protein>
    <submittedName>
        <fullName evidence="1">Uncharacterized protein</fullName>
    </submittedName>
</protein>
<evidence type="ECO:0000313" key="2">
    <source>
        <dbReference type="Proteomes" id="UP000276133"/>
    </source>
</evidence>